<sequence length="100" mass="11033">MTVTVDGDEHPILYGEITARQVAEVRQLFGMSPRAFPRLIKEKMIDLPEVAAMVYLSHLQRGEPVDIDTLLDQITFDSEVRVDAPEAVDADAVPDADPNG</sequence>
<dbReference type="EMBL" id="CP116942">
    <property type="protein sequence ID" value="WCO67872.1"/>
    <property type="molecule type" value="Genomic_DNA"/>
</dbReference>
<evidence type="ECO:0000313" key="1">
    <source>
        <dbReference type="EMBL" id="WCO67872.1"/>
    </source>
</evidence>
<protein>
    <submittedName>
        <fullName evidence="1">Uncharacterized protein</fullName>
    </submittedName>
</protein>
<dbReference type="Proteomes" id="UP001216390">
    <property type="component" value="Chromosome"/>
</dbReference>
<gene>
    <name evidence="1" type="ORF">PO878_03930</name>
</gene>
<accession>A0AAE9Y7A7</accession>
<dbReference type="RefSeq" id="WP_272737390.1">
    <property type="nucleotide sequence ID" value="NZ_CP116942.1"/>
</dbReference>
<dbReference type="KEGG" id="ima:PO878_03930"/>
<keyword evidence="2" id="KW-1185">Reference proteome</keyword>
<proteinExistence type="predicted"/>
<dbReference type="AlphaFoldDB" id="A0AAE9Y7A7"/>
<evidence type="ECO:0000313" key="2">
    <source>
        <dbReference type="Proteomes" id="UP001216390"/>
    </source>
</evidence>
<reference evidence="1" key="1">
    <citation type="submission" date="2023-01" db="EMBL/GenBank/DDBJ databases">
        <title>The diversity of Class Acidimicrobiia in South China Sea sediment environments and the proposal of Iamia marina sp. nov., a novel species of the genus Iamia.</title>
        <authorList>
            <person name="He Y."/>
            <person name="Tian X."/>
        </authorList>
    </citation>
    <scope>NUCLEOTIDE SEQUENCE</scope>
    <source>
        <strain evidence="1">DSM 19957</strain>
    </source>
</reference>
<organism evidence="1 2">
    <name type="scientific">Iamia majanohamensis</name>
    <dbReference type="NCBI Taxonomy" id="467976"/>
    <lineage>
        <taxon>Bacteria</taxon>
        <taxon>Bacillati</taxon>
        <taxon>Actinomycetota</taxon>
        <taxon>Acidimicrobiia</taxon>
        <taxon>Acidimicrobiales</taxon>
        <taxon>Iamiaceae</taxon>
        <taxon>Iamia</taxon>
    </lineage>
</organism>
<name>A0AAE9Y7A7_9ACTN</name>